<protein>
    <submittedName>
        <fullName evidence="1">Uncharacterized protein</fullName>
    </submittedName>
</protein>
<dbReference type="HOGENOM" id="CLU_158704_0_0_6"/>
<accession>I3YCH4</accession>
<dbReference type="KEGG" id="tvi:Thivi_2774"/>
<reference evidence="1 2" key="1">
    <citation type="submission" date="2012-06" db="EMBL/GenBank/DDBJ databases">
        <title>Complete sequence of Thiocystis violascens DSM 198.</title>
        <authorList>
            <consortium name="US DOE Joint Genome Institute"/>
            <person name="Lucas S."/>
            <person name="Han J."/>
            <person name="Lapidus A."/>
            <person name="Cheng J.-F."/>
            <person name="Goodwin L."/>
            <person name="Pitluck S."/>
            <person name="Peters L."/>
            <person name="Ovchinnikova G."/>
            <person name="Teshima H."/>
            <person name="Detter J.C."/>
            <person name="Han C."/>
            <person name="Tapia R."/>
            <person name="Land M."/>
            <person name="Hauser L."/>
            <person name="Kyrpides N."/>
            <person name="Ivanova N."/>
            <person name="Pagani I."/>
            <person name="Vogl K."/>
            <person name="Liu Z."/>
            <person name="Frigaard N.-U."/>
            <person name="Bryant D."/>
            <person name="Woyke T."/>
        </authorList>
    </citation>
    <scope>NUCLEOTIDE SEQUENCE [LARGE SCALE GENOMIC DNA]</scope>
    <source>
        <strain evidence="2">ATCC 17096 / DSM 198 / 6111</strain>
    </source>
</reference>
<organism evidence="1 2">
    <name type="scientific">Thiocystis violascens (strain ATCC 17096 / DSM 198 / 6111)</name>
    <name type="common">Chromatium violascens</name>
    <dbReference type="NCBI Taxonomy" id="765911"/>
    <lineage>
        <taxon>Bacteria</taxon>
        <taxon>Pseudomonadati</taxon>
        <taxon>Pseudomonadota</taxon>
        <taxon>Gammaproteobacteria</taxon>
        <taxon>Chromatiales</taxon>
        <taxon>Chromatiaceae</taxon>
        <taxon>Thiocystis</taxon>
    </lineage>
</organism>
<proteinExistence type="predicted"/>
<evidence type="ECO:0000313" key="1">
    <source>
        <dbReference type="EMBL" id="AFL74692.1"/>
    </source>
</evidence>
<evidence type="ECO:0000313" key="2">
    <source>
        <dbReference type="Proteomes" id="UP000006062"/>
    </source>
</evidence>
<name>I3YCH4_THIV6</name>
<dbReference type="eggNOG" id="ENOG5032WAV">
    <property type="taxonomic scope" value="Bacteria"/>
</dbReference>
<dbReference type="AlphaFoldDB" id="I3YCH4"/>
<keyword evidence="2" id="KW-1185">Reference proteome</keyword>
<sequence>MLALGSRNAQYARGFANSNALGKYQPDRDNAMNAKIYEGIHRQEQGGMTPTANIIRDAWVFGIIPEDETCEGWTVQGIESLYDKVSDAWMPYGHLASNLPPELRERHARIYAEAVERARMAGWDPELDEND</sequence>
<gene>
    <name evidence="1" type="ordered locus">Thivi_2774</name>
</gene>
<dbReference type="EMBL" id="CP003154">
    <property type="protein sequence ID" value="AFL74692.1"/>
    <property type="molecule type" value="Genomic_DNA"/>
</dbReference>
<dbReference type="STRING" id="765911.Thivi_2774"/>
<dbReference type="Proteomes" id="UP000006062">
    <property type="component" value="Chromosome"/>
</dbReference>